<keyword evidence="3" id="KW-1185">Reference proteome</keyword>
<dbReference type="InterPro" id="IPR019546">
    <property type="entry name" value="TAT_signal_bac_arc"/>
</dbReference>
<protein>
    <submittedName>
        <fullName evidence="2">Twin-arginine translocation signal domain-containing protein</fullName>
    </submittedName>
</protein>
<organism evidence="2 3">
    <name type="scientific">Vreelandella halophila</name>
    <dbReference type="NCBI Taxonomy" id="86177"/>
    <lineage>
        <taxon>Bacteria</taxon>
        <taxon>Pseudomonadati</taxon>
        <taxon>Pseudomonadota</taxon>
        <taxon>Gammaproteobacteria</taxon>
        <taxon>Oceanospirillales</taxon>
        <taxon>Halomonadaceae</taxon>
        <taxon>Vreelandella</taxon>
    </lineage>
</organism>
<comment type="caution">
    <text evidence="2">The sequence shown here is derived from an EMBL/GenBank/DDBJ whole genome shotgun (WGS) entry which is preliminary data.</text>
</comment>
<accession>A0A9X5B2Y8</accession>
<keyword evidence="1" id="KW-0732">Signal</keyword>
<sequence>MRRAFLVAETVGAATAAILPWPGEGSRPWPLLQR</sequence>
<evidence type="ECO:0000256" key="1">
    <source>
        <dbReference type="ARBA" id="ARBA00022729"/>
    </source>
</evidence>
<proteinExistence type="predicted"/>
<evidence type="ECO:0000313" key="3">
    <source>
        <dbReference type="Proteomes" id="UP000460751"/>
    </source>
</evidence>
<evidence type="ECO:0000313" key="2">
    <source>
        <dbReference type="EMBL" id="MYL25255.1"/>
    </source>
</evidence>
<name>A0A9X5B2Y8_9GAMM</name>
<dbReference type="NCBIfam" id="TIGR01409">
    <property type="entry name" value="TAT_signal_seq"/>
    <property type="match status" value="1"/>
</dbReference>
<dbReference type="AlphaFoldDB" id="A0A9X5B2Y8"/>
<gene>
    <name evidence="2" type="ORF">GLW01_00455</name>
</gene>
<dbReference type="EMBL" id="WMEX01000001">
    <property type="protein sequence ID" value="MYL25255.1"/>
    <property type="molecule type" value="Genomic_DNA"/>
</dbReference>
<reference evidence="2 3" key="1">
    <citation type="submission" date="2019-11" db="EMBL/GenBank/DDBJ databases">
        <title>Genome sequences of 17 halophilic strains isolated from different environments.</title>
        <authorList>
            <person name="Furrow R.E."/>
        </authorList>
    </citation>
    <scope>NUCLEOTIDE SEQUENCE [LARGE SCALE GENOMIC DNA]</scope>
    <source>
        <strain evidence="2 3">22507_15_FS</strain>
    </source>
</reference>
<dbReference type="Proteomes" id="UP000460751">
    <property type="component" value="Unassembled WGS sequence"/>
</dbReference>